<dbReference type="KEGG" id="msi:Msm_1667"/>
<dbReference type="STRING" id="420247.Msm_1667"/>
<dbReference type="PROSITE" id="PS00028">
    <property type="entry name" value="ZINC_FINGER_C2H2_1"/>
    <property type="match status" value="1"/>
</dbReference>
<dbReference type="BioCyc" id="MSMI420247:GHWZ-1708-MONOMER"/>
<proteinExistence type="predicted"/>
<dbReference type="PATRIC" id="fig|420247.28.peg.1653"/>
<accession>A5UNU4</accession>
<feature type="domain" description="C2H2-type" evidence="1">
    <location>
        <begin position="17"/>
        <end position="37"/>
    </location>
</feature>
<dbReference type="Proteomes" id="UP000001992">
    <property type="component" value="Chromosome"/>
</dbReference>
<evidence type="ECO:0000259" key="1">
    <source>
        <dbReference type="PROSITE" id="PS00028"/>
    </source>
</evidence>
<dbReference type="EMBL" id="CP000678">
    <property type="protein sequence ID" value="ABQ87872.1"/>
    <property type="molecule type" value="Genomic_DNA"/>
</dbReference>
<dbReference type="HOGENOM" id="CLU_2534727_0_0_2"/>
<sequence length="83" mass="9921">MDANTFFKNMKHAEIECPVCNWKWKQRKKQEKHYRNHKTSCYIKFPESPLTVLDESRAEYNCTNCGCVFPLKNETCRNRVSCL</sequence>
<dbReference type="InterPro" id="IPR013087">
    <property type="entry name" value="Znf_C2H2_type"/>
</dbReference>
<evidence type="ECO:0000313" key="3">
    <source>
        <dbReference type="Proteomes" id="UP000001992"/>
    </source>
</evidence>
<dbReference type="EnsemblBacteria" id="ABQ87872">
    <property type="protein sequence ID" value="ABQ87872"/>
    <property type="gene ID" value="Msm_1667"/>
</dbReference>
<gene>
    <name evidence="2" type="ordered locus">Msm_1667</name>
</gene>
<organism evidence="2 3">
    <name type="scientific">Methanobrevibacter smithii (strain ATCC 35061 / DSM 861 / OCM 144 / PS)</name>
    <dbReference type="NCBI Taxonomy" id="420247"/>
    <lineage>
        <taxon>Archaea</taxon>
        <taxon>Methanobacteriati</taxon>
        <taxon>Methanobacteriota</taxon>
        <taxon>Methanomada group</taxon>
        <taxon>Methanobacteria</taxon>
        <taxon>Methanobacteriales</taxon>
        <taxon>Methanobacteriaceae</taxon>
        <taxon>Methanobrevibacter</taxon>
    </lineage>
</organism>
<keyword evidence="3" id="KW-1185">Reference proteome</keyword>
<name>A5UNU4_METS3</name>
<evidence type="ECO:0000313" key="2">
    <source>
        <dbReference type="EMBL" id="ABQ87872.1"/>
    </source>
</evidence>
<dbReference type="AlphaFoldDB" id="A5UNU4"/>
<reference evidence="2 3" key="1">
    <citation type="journal article" date="2007" name="Proc. Natl. Acad. Sci. U.S.A.">
        <title>Genomic and metabolic adaptations of Methanobrevibacter smithii to the human gut.</title>
        <authorList>
            <person name="Samuel B.S."/>
            <person name="Hansen E.E."/>
            <person name="Manchester J.K."/>
            <person name="Coutinho P.M."/>
            <person name="Henrissat B."/>
            <person name="Fulton R."/>
            <person name="Latreille P."/>
            <person name="Kim K."/>
            <person name="Wilson R.K."/>
            <person name="Gordon J.I."/>
        </authorList>
    </citation>
    <scope>NUCLEOTIDE SEQUENCE [LARGE SCALE GENOMIC DNA]</scope>
    <source>
        <strain evidence="3">ATCC 35061 / DSM 861 / OCM 144 / PS</strain>
    </source>
</reference>
<protein>
    <recommendedName>
        <fullName evidence="1">C2H2-type domain-containing protein</fullName>
    </recommendedName>
</protein>